<dbReference type="PANTHER" id="PTHR22916">
    <property type="entry name" value="GLYCOSYLTRANSFERASE"/>
    <property type="match status" value="1"/>
</dbReference>
<dbReference type="GO" id="GO:0016758">
    <property type="term" value="F:hexosyltransferase activity"/>
    <property type="evidence" value="ECO:0007669"/>
    <property type="project" value="UniProtKB-ARBA"/>
</dbReference>
<name>A0A2I7SIW4_9FLAO</name>
<dbReference type="KEGG" id="taj:C1A40_10310"/>
<reference evidence="3" key="1">
    <citation type="submission" date="2018-01" db="EMBL/GenBank/DDBJ databases">
        <title>Complete genome of Tamlana sp. UJ94.</title>
        <authorList>
            <person name="Jung J."/>
            <person name="Chung D."/>
            <person name="Bae S.S."/>
            <person name="Baek K."/>
        </authorList>
    </citation>
    <scope>NUCLEOTIDE SEQUENCE [LARGE SCALE GENOMIC DNA]</scope>
    <source>
        <strain evidence="3">UJ94</strain>
    </source>
</reference>
<dbReference type="Proteomes" id="UP000236592">
    <property type="component" value="Chromosome"/>
</dbReference>
<dbReference type="InterPro" id="IPR029044">
    <property type="entry name" value="Nucleotide-diphossugar_trans"/>
</dbReference>
<evidence type="ECO:0000313" key="2">
    <source>
        <dbReference type="EMBL" id="AUS05828.1"/>
    </source>
</evidence>
<keyword evidence="3" id="KW-1185">Reference proteome</keyword>
<protein>
    <submittedName>
        <fullName evidence="2">Glycosyl transferase</fullName>
    </submittedName>
</protein>
<proteinExistence type="predicted"/>
<dbReference type="PANTHER" id="PTHR22916:SF3">
    <property type="entry name" value="UDP-GLCNAC:BETAGAL BETA-1,3-N-ACETYLGLUCOSAMINYLTRANSFERASE-LIKE PROTEIN 1"/>
    <property type="match status" value="1"/>
</dbReference>
<dbReference type="InterPro" id="IPR001173">
    <property type="entry name" value="Glyco_trans_2-like"/>
</dbReference>
<accession>A0A2I7SIW4</accession>
<dbReference type="OrthoDB" id="9788101at2"/>
<dbReference type="Gene3D" id="3.90.550.10">
    <property type="entry name" value="Spore Coat Polysaccharide Biosynthesis Protein SpsA, Chain A"/>
    <property type="match status" value="1"/>
</dbReference>
<dbReference type="SUPFAM" id="SSF53448">
    <property type="entry name" value="Nucleotide-diphospho-sugar transferases"/>
    <property type="match status" value="1"/>
</dbReference>
<organism evidence="2 3">
    <name type="scientific">Pseudotamlana carrageenivorans</name>
    <dbReference type="NCBI Taxonomy" id="2069432"/>
    <lineage>
        <taxon>Bacteria</taxon>
        <taxon>Pseudomonadati</taxon>
        <taxon>Bacteroidota</taxon>
        <taxon>Flavobacteriia</taxon>
        <taxon>Flavobacteriales</taxon>
        <taxon>Flavobacteriaceae</taxon>
        <taxon>Pseudotamlana</taxon>
    </lineage>
</organism>
<dbReference type="CDD" id="cd06433">
    <property type="entry name" value="GT_2_WfgS_like"/>
    <property type="match status" value="1"/>
</dbReference>
<feature type="domain" description="Glycosyltransferase 2-like" evidence="1">
    <location>
        <begin position="5"/>
        <end position="137"/>
    </location>
</feature>
<gene>
    <name evidence="2" type="ORF">C1A40_10310</name>
</gene>
<evidence type="ECO:0000313" key="3">
    <source>
        <dbReference type="Proteomes" id="UP000236592"/>
    </source>
</evidence>
<evidence type="ECO:0000259" key="1">
    <source>
        <dbReference type="Pfam" id="PF00535"/>
    </source>
</evidence>
<dbReference type="Pfam" id="PF00535">
    <property type="entry name" value="Glycos_transf_2"/>
    <property type="match status" value="1"/>
</dbReference>
<dbReference type="AlphaFoldDB" id="A0A2I7SIW4"/>
<dbReference type="RefSeq" id="WP_102995828.1">
    <property type="nucleotide sequence ID" value="NZ_CP025938.1"/>
</dbReference>
<sequence length="250" mass="28651">MKITLITATYNSETSIKTCIESVISQDYPEVEHLIIDGASTDNTLLIVKDLQKKHNHITLISEPDQGIYDALNKGISKATGEVIGFVHSDDFLASEHVLSEIALQFKKEICDGVYGDLEYVDKQNTNKVIRYWKSCNFTPDMLKKGWMPAHPTLFLKKEIYKKHGIFDLNFKIAADYDFILRIFKDEHLKFSYLPMVLTKMRTGGASNRSLKNIITKSKEDYKALKKNKIGGWPTLFIKNVSKLSQFYKK</sequence>
<dbReference type="EMBL" id="CP025938">
    <property type="protein sequence ID" value="AUS05828.1"/>
    <property type="molecule type" value="Genomic_DNA"/>
</dbReference>
<keyword evidence="2" id="KW-0808">Transferase</keyword>